<dbReference type="Proteomes" id="UP000529417">
    <property type="component" value="Unassembled WGS sequence"/>
</dbReference>
<organism evidence="1 2">
    <name type="scientific">Rhabdonatronobacter sediminivivens</name>
    <dbReference type="NCBI Taxonomy" id="2743469"/>
    <lineage>
        <taxon>Bacteria</taxon>
        <taxon>Pseudomonadati</taxon>
        <taxon>Pseudomonadota</taxon>
        <taxon>Alphaproteobacteria</taxon>
        <taxon>Rhodobacterales</taxon>
        <taxon>Paracoccaceae</taxon>
        <taxon>Rhabdonatronobacter</taxon>
    </lineage>
</organism>
<accession>A0A7Z0KXF2</accession>
<evidence type="ECO:0000313" key="1">
    <source>
        <dbReference type="EMBL" id="NYS24817.1"/>
    </source>
</evidence>
<protein>
    <submittedName>
        <fullName evidence="1">SapC family protein</fullName>
    </submittedName>
</protein>
<evidence type="ECO:0000313" key="2">
    <source>
        <dbReference type="Proteomes" id="UP000529417"/>
    </source>
</evidence>
<dbReference type="RefSeq" id="WP_179905517.1">
    <property type="nucleotide sequence ID" value="NZ_JACBXS010000011.1"/>
</dbReference>
<reference evidence="1 2" key="1">
    <citation type="journal article" date="2000" name="Arch. Microbiol.">
        <title>Rhodobaca bogoriensis gen. nov. and sp. nov., an alkaliphilic purple nonsulfur bacterium from African Rift Valley soda lakes.</title>
        <authorList>
            <person name="Milford A.D."/>
            <person name="Achenbach L.A."/>
            <person name="Jung D.O."/>
            <person name="Madigan M.T."/>
        </authorList>
    </citation>
    <scope>NUCLEOTIDE SEQUENCE [LARGE SCALE GENOMIC DNA]</scope>
    <source>
        <strain evidence="1 2">2376</strain>
    </source>
</reference>
<comment type="caution">
    <text evidence="1">The sequence shown here is derived from an EMBL/GenBank/DDBJ whole genome shotgun (WGS) entry which is preliminary data.</text>
</comment>
<dbReference type="InterPro" id="IPR010836">
    <property type="entry name" value="SapC"/>
</dbReference>
<keyword evidence="2" id="KW-1185">Reference proteome</keyword>
<dbReference type="Pfam" id="PF07277">
    <property type="entry name" value="SapC"/>
    <property type="match status" value="1"/>
</dbReference>
<gene>
    <name evidence="1" type="ORF">HUK65_07400</name>
</gene>
<dbReference type="AlphaFoldDB" id="A0A7Z0KXF2"/>
<proteinExistence type="predicted"/>
<name>A0A7Z0KXF2_9RHOB</name>
<dbReference type="EMBL" id="JACBXS010000011">
    <property type="protein sequence ID" value="NYS24817.1"/>
    <property type="molecule type" value="Genomic_DNA"/>
</dbReference>
<sequence length="274" mass="29988">MTETPTTEQMVPVSAERHAARRWRRFSSYAFARNRRHVPVVLGEHEQIAANMPLLFHRSAAGLAPVALLRVQPQGDSALVSDTGVWRGSYVPSILRVHPFDARSIDDRFELLIDEGSGLLTDASEDERFFDAEGNLTPGLAEVVRFFEQRATAARRTAEACAQLQQAALLRDFPAERGLQGYLTLDRAALDNASRTQLSALHRAGALSLAHAHFVSLSHLGLLAHAEAQAIHRDQAPQPAQEDPMAARASERLSGFLDALADSQANDPFGNGRN</sequence>